<gene>
    <name evidence="4" type="primary">mutX_3</name>
    <name evidence="4" type="ORF">SK3146_06511</name>
</gene>
<protein>
    <submittedName>
        <fullName evidence="4">8-oxo-dGTP diphosphatase</fullName>
        <ecNumber evidence="4">3.6.1.55</ecNumber>
    </submittedName>
</protein>
<dbReference type="PROSITE" id="PS00893">
    <property type="entry name" value="NUDIX_BOX"/>
    <property type="match status" value="1"/>
</dbReference>
<reference evidence="4" key="1">
    <citation type="submission" date="2018-02" db="EMBL/GenBank/DDBJ databases">
        <authorList>
            <person name="Kim S.-K."/>
            <person name="Jung H.-I."/>
            <person name="Lee S.-W."/>
        </authorList>
    </citation>
    <scope>NUCLEOTIDE SEQUENCE</scope>
    <source>
        <strain evidence="4">SK3146</strain>
    </source>
</reference>
<comment type="cofactor">
    <cofactor evidence="1">
        <name>Mg(2+)</name>
        <dbReference type="ChEBI" id="CHEBI:18420"/>
    </cofactor>
</comment>
<evidence type="ECO:0000256" key="1">
    <source>
        <dbReference type="ARBA" id="ARBA00001946"/>
    </source>
</evidence>
<dbReference type="EMBL" id="CP027059">
    <property type="protein sequence ID" value="UQZ87214.1"/>
    <property type="molecule type" value="Genomic_DNA"/>
</dbReference>
<accession>A0ABY4RZZ7</accession>
<dbReference type="CDD" id="cd02883">
    <property type="entry name" value="NUDIX_Hydrolase"/>
    <property type="match status" value="1"/>
</dbReference>
<keyword evidence="2 4" id="KW-0378">Hydrolase</keyword>
<dbReference type="EC" id="3.6.1.55" evidence="4"/>
<dbReference type="InterPro" id="IPR020084">
    <property type="entry name" value="NUDIX_hydrolase_CS"/>
</dbReference>
<evidence type="ECO:0000259" key="3">
    <source>
        <dbReference type="PROSITE" id="PS51462"/>
    </source>
</evidence>
<organism evidence="4 5">
    <name type="scientific">Paenibacillus konkukensis</name>
    <dbReference type="NCBI Taxonomy" id="2020716"/>
    <lineage>
        <taxon>Bacteria</taxon>
        <taxon>Bacillati</taxon>
        <taxon>Bacillota</taxon>
        <taxon>Bacilli</taxon>
        <taxon>Bacillales</taxon>
        <taxon>Paenibacillaceae</taxon>
        <taxon>Paenibacillus</taxon>
    </lineage>
</organism>
<keyword evidence="5" id="KW-1185">Reference proteome</keyword>
<evidence type="ECO:0000256" key="2">
    <source>
        <dbReference type="ARBA" id="ARBA00022801"/>
    </source>
</evidence>
<dbReference type="PROSITE" id="PS51462">
    <property type="entry name" value="NUDIX"/>
    <property type="match status" value="1"/>
</dbReference>
<dbReference type="Pfam" id="PF00293">
    <property type="entry name" value="NUDIX"/>
    <property type="match status" value="1"/>
</dbReference>
<dbReference type="InterPro" id="IPR015797">
    <property type="entry name" value="NUDIX_hydrolase-like_dom_sf"/>
</dbReference>
<name>A0ABY4RZZ7_9BACL</name>
<dbReference type="InterPro" id="IPR000086">
    <property type="entry name" value="NUDIX_hydrolase_dom"/>
</dbReference>
<dbReference type="PANTHER" id="PTHR43046:SF14">
    <property type="entry name" value="MUTT_NUDIX FAMILY PROTEIN"/>
    <property type="match status" value="1"/>
</dbReference>
<dbReference type="Gene3D" id="3.90.79.10">
    <property type="entry name" value="Nucleoside Triphosphate Pyrophosphohydrolase"/>
    <property type="match status" value="1"/>
</dbReference>
<evidence type="ECO:0000313" key="4">
    <source>
        <dbReference type="EMBL" id="UQZ87214.1"/>
    </source>
</evidence>
<dbReference type="RefSeq" id="WP_249862697.1">
    <property type="nucleotide sequence ID" value="NZ_CP027059.1"/>
</dbReference>
<dbReference type="Proteomes" id="UP001057134">
    <property type="component" value="Chromosome"/>
</dbReference>
<dbReference type="PANTHER" id="PTHR43046">
    <property type="entry name" value="GDP-MANNOSE MANNOSYL HYDROLASE"/>
    <property type="match status" value="1"/>
</dbReference>
<sequence length="161" mass="18616">MSIRTRVACVAVKDGHIVLMEKLIPSYFNYNQLTPPGGGLELHETLEEACIREMDEETGLRIHCPILKGVVSYINYSNNDHAVTFFFVTDEVHGELITKEPEKHIPRWVEIETLADNKLVPCYYKEFIKIMLDENSGMLNARLEWNKKDSDKNFIWSVSLK</sequence>
<reference evidence="4" key="2">
    <citation type="journal article" date="2021" name="J Anim Sci Technol">
        <title>Complete genome sequence of Paenibacillus konkukensis sp. nov. SK3146 as a potential probiotic strain.</title>
        <authorList>
            <person name="Jung H.I."/>
            <person name="Park S."/>
            <person name="Niu K.M."/>
            <person name="Lee S.W."/>
            <person name="Kothari D."/>
            <person name="Yi K.J."/>
            <person name="Kim S.K."/>
        </authorList>
    </citation>
    <scope>NUCLEOTIDE SEQUENCE</scope>
    <source>
        <strain evidence="4">SK3146</strain>
    </source>
</reference>
<evidence type="ECO:0000313" key="5">
    <source>
        <dbReference type="Proteomes" id="UP001057134"/>
    </source>
</evidence>
<feature type="domain" description="Nudix hydrolase" evidence="3">
    <location>
        <begin position="1"/>
        <end position="133"/>
    </location>
</feature>
<dbReference type="SUPFAM" id="SSF55811">
    <property type="entry name" value="Nudix"/>
    <property type="match status" value="1"/>
</dbReference>
<proteinExistence type="predicted"/>
<dbReference type="GO" id="GO:0035539">
    <property type="term" value="F:8-oxo-7,8-dihydrodeoxyguanosine triphosphate pyrophosphatase activity"/>
    <property type="evidence" value="ECO:0007669"/>
    <property type="project" value="UniProtKB-EC"/>
</dbReference>